<organism evidence="7 8">
    <name type="scientific">Panagrolaimus davidi</name>
    <dbReference type="NCBI Taxonomy" id="227884"/>
    <lineage>
        <taxon>Eukaryota</taxon>
        <taxon>Metazoa</taxon>
        <taxon>Ecdysozoa</taxon>
        <taxon>Nematoda</taxon>
        <taxon>Chromadorea</taxon>
        <taxon>Rhabditida</taxon>
        <taxon>Tylenchina</taxon>
        <taxon>Panagrolaimomorpha</taxon>
        <taxon>Panagrolaimoidea</taxon>
        <taxon>Panagrolaimidae</taxon>
        <taxon>Panagrolaimus</taxon>
    </lineage>
</organism>
<evidence type="ECO:0000256" key="4">
    <source>
        <dbReference type="ARBA" id="ARBA00023136"/>
    </source>
</evidence>
<dbReference type="Proteomes" id="UP000887578">
    <property type="component" value="Unplaced"/>
</dbReference>
<sequence length="132" mass="15330">MYSPLYSFAKKFTETNITCRNGWEFPLEWFDECIDTFWMKAGFILGLIELFIWFIALTPQILLNVRNKHSGAFTVTFIGCWIIGDLLNLIVVILTEQITVIKMIALFYLFPDFILLLQLAKYGDANDPSNNF</sequence>
<accession>A0A914PYV4</accession>
<keyword evidence="2 6" id="KW-0812">Transmembrane</keyword>
<evidence type="ECO:0000313" key="7">
    <source>
        <dbReference type="Proteomes" id="UP000887578"/>
    </source>
</evidence>
<comment type="similarity">
    <text evidence="5">Belongs to the laat-1 family.</text>
</comment>
<dbReference type="PANTHER" id="PTHR16201">
    <property type="entry name" value="SEVEN TRANSMEMBRANE PROTEIN 1-RELATED"/>
    <property type="match status" value="1"/>
</dbReference>
<dbReference type="InterPro" id="IPR051415">
    <property type="entry name" value="LAAT-1"/>
</dbReference>
<feature type="transmembrane region" description="Helical" evidence="6">
    <location>
        <begin position="37"/>
        <end position="58"/>
    </location>
</feature>
<dbReference type="Pfam" id="PF04193">
    <property type="entry name" value="PQ-loop"/>
    <property type="match status" value="1"/>
</dbReference>
<reference evidence="8" key="1">
    <citation type="submission" date="2022-11" db="UniProtKB">
        <authorList>
            <consortium name="WormBaseParasite"/>
        </authorList>
    </citation>
    <scope>IDENTIFICATION</scope>
</reference>
<proteinExistence type="inferred from homology"/>
<feature type="transmembrane region" description="Helical" evidence="6">
    <location>
        <begin position="100"/>
        <end position="120"/>
    </location>
</feature>
<feature type="transmembrane region" description="Helical" evidence="6">
    <location>
        <begin position="70"/>
        <end position="94"/>
    </location>
</feature>
<keyword evidence="7" id="KW-1185">Reference proteome</keyword>
<name>A0A914PYV4_9BILA</name>
<dbReference type="WBParaSite" id="PDA_v2.g21662.t1">
    <property type="protein sequence ID" value="PDA_v2.g21662.t1"/>
    <property type="gene ID" value="PDA_v2.g21662"/>
</dbReference>
<dbReference type="InterPro" id="IPR006603">
    <property type="entry name" value="PQ-loop_rpt"/>
</dbReference>
<dbReference type="GO" id="GO:0016020">
    <property type="term" value="C:membrane"/>
    <property type="evidence" value="ECO:0007669"/>
    <property type="project" value="UniProtKB-SubCell"/>
</dbReference>
<keyword evidence="3 6" id="KW-1133">Transmembrane helix</keyword>
<keyword evidence="4 6" id="KW-0472">Membrane</keyword>
<evidence type="ECO:0000256" key="1">
    <source>
        <dbReference type="ARBA" id="ARBA00004141"/>
    </source>
</evidence>
<dbReference type="AlphaFoldDB" id="A0A914PYV4"/>
<protein>
    <submittedName>
        <fullName evidence="8">Uncharacterized protein</fullName>
    </submittedName>
</protein>
<evidence type="ECO:0000256" key="2">
    <source>
        <dbReference type="ARBA" id="ARBA00022692"/>
    </source>
</evidence>
<evidence type="ECO:0000256" key="3">
    <source>
        <dbReference type="ARBA" id="ARBA00022989"/>
    </source>
</evidence>
<comment type="subcellular location">
    <subcellularLocation>
        <location evidence="1">Membrane</location>
        <topology evidence="1">Multi-pass membrane protein</topology>
    </subcellularLocation>
</comment>
<evidence type="ECO:0000313" key="8">
    <source>
        <dbReference type="WBParaSite" id="PDA_v2.g21662.t1"/>
    </source>
</evidence>
<dbReference type="Gene3D" id="1.20.1280.290">
    <property type="match status" value="1"/>
</dbReference>
<evidence type="ECO:0000256" key="6">
    <source>
        <dbReference type="SAM" id="Phobius"/>
    </source>
</evidence>
<evidence type="ECO:0000256" key="5">
    <source>
        <dbReference type="ARBA" id="ARBA00038039"/>
    </source>
</evidence>